<name>A0A1Q9C5B5_SYMMI</name>
<dbReference type="PANTHER" id="PTHR31306:SF4">
    <property type="entry name" value="ALPHA-1,2-GALACTOSYLTRANSFERASE"/>
    <property type="match status" value="1"/>
</dbReference>
<keyword evidence="5" id="KW-1185">Reference proteome</keyword>
<dbReference type="PANTHER" id="PTHR31306">
    <property type="entry name" value="ALPHA-1,6-MANNOSYLTRANSFERASE MNN11-RELATED"/>
    <property type="match status" value="1"/>
</dbReference>
<dbReference type="InterPro" id="IPR029044">
    <property type="entry name" value="Nucleotide-diphossugar_trans"/>
</dbReference>
<organism evidence="4 5">
    <name type="scientific">Symbiodinium microadriaticum</name>
    <name type="common">Dinoflagellate</name>
    <name type="synonym">Zooxanthella microadriatica</name>
    <dbReference type="NCBI Taxonomy" id="2951"/>
    <lineage>
        <taxon>Eukaryota</taxon>
        <taxon>Sar</taxon>
        <taxon>Alveolata</taxon>
        <taxon>Dinophyceae</taxon>
        <taxon>Suessiales</taxon>
        <taxon>Symbiodiniaceae</taxon>
        <taxon>Symbiodinium</taxon>
    </lineage>
</organism>
<evidence type="ECO:0000256" key="1">
    <source>
        <dbReference type="ARBA" id="ARBA00005664"/>
    </source>
</evidence>
<protein>
    <recommendedName>
        <fullName evidence="6">Nucleotide-diphospho-sugar transferase domain-containing protein</fullName>
    </recommendedName>
</protein>
<comment type="caution">
    <text evidence="4">The sequence shown here is derived from an EMBL/GenBank/DDBJ whole genome shotgun (WGS) entry which is preliminary data.</text>
</comment>
<dbReference type="AlphaFoldDB" id="A0A1Q9C5B5"/>
<evidence type="ECO:0000313" key="5">
    <source>
        <dbReference type="Proteomes" id="UP000186817"/>
    </source>
</evidence>
<dbReference type="EMBL" id="LSRX01001659">
    <property type="protein sequence ID" value="OLP78119.1"/>
    <property type="molecule type" value="Genomic_DNA"/>
</dbReference>
<gene>
    <name evidence="4" type="ORF">AK812_SmicGene41744</name>
</gene>
<dbReference type="GO" id="GO:0016757">
    <property type="term" value="F:glycosyltransferase activity"/>
    <property type="evidence" value="ECO:0007669"/>
    <property type="project" value="UniProtKB-KW"/>
</dbReference>
<dbReference type="Proteomes" id="UP000186817">
    <property type="component" value="Unassembled WGS sequence"/>
</dbReference>
<dbReference type="InterPro" id="IPR008630">
    <property type="entry name" value="Glyco_trans_34"/>
</dbReference>
<accession>A0A1Q9C5B5</accession>
<evidence type="ECO:0000256" key="2">
    <source>
        <dbReference type="ARBA" id="ARBA00022676"/>
    </source>
</evidence>
<comment type="similarity">
    <text evidence="1">Belongs to the glycosyltransferase 34 family.</text>
</comment>
<dbReference type="GO" id="GO:0000139">
    <property type="term" value="C:Golgi membrane"/>
    <property type="evidence" value="ECO:0007669"/>
    <property type="project" value="TreeGrafter"/>
</dbReference>
<evidence type="ECO:0000313" key="4">
    <source>
        <dbReference type="EMBL" id="OLP78119.1"/>
    </source>
</evidence>
<dbReference type="Gene3D" id="3.90.550.10">
    <property type="entry name" value="Spore Coat Polysaccharide Biosynthesis Protein SpsA, Chain A"/>
    <property type="match status" value="1"/>
</dbReference>
<dbReference type="OrthoDB" id="407658at2759"/>
<evidence type="ECO:0008006" key="6">
    <source>
        <dbReference type="Google" id="ProtNLM"/>
    </source>
</evidence>
<reference evidence="4 5" key="1">
    <citation type="submission" date="2016-02" db="EMBL/GenBank/DDBJ databases">
        <title>Genome analysis of coral dinoflagellate symbionts highlights evolutionary adaptations to a symbiotic lifestyle.</title>
        <authorList>
            <person name="Aranda M."/>
            <person name="Li Y."/>
            <person name="Liew Y.J."/>
            <person name="Baumgarten S."/>
            <person name="Simakov O."/>
            <person name="Wilson M."/>
            <person name="Piel J."/>
            <person name="Ashoor H."/>
            <person name="Bougouffa S."/>
            <person name="Bajic V.B."/>
            <person name="Ryu T."/>
            <person name="Ravasi T."/>
            <person name="Bayer T."/>
            <person name="Micklem G."/>
            <person name="Kim H."/>
            <person name="Bhak J."/>
            <person name="Lajeunesse T.C."/>
            <person name="Voolstra C.R."/>
        </authorList>
    </citation>
    <scope>NUCLEOTIDE SEQUENCE [LARGE SCALE GENOMIC DNA]</scope>
    <source>
        <strain evidence="4 5">CCMP2467</strain>
    </source>
</reference>
<evidence type="ECO:0000256" key="3">
    <source>
        <dbReference type="ARBA" id="ARBA00022679"/>
    </source>
</evidence>
<keyword evidence="2" id="KW-0328">Glycosyltransferase</keyword>
<keyword evidence="3" id="KW-0808">Transferase</keyword>
<dbReference type="GO" id="GO:0006487">
    <property type="term" value="P:protein N-linked glycosylation"/>
    <property type="evidence" value="ECO:0007669"/>
    <property type="project" value="TreeGrafter"/>
</dbReference>
<proteinExistence type="inferred from homology"/>
<sequence>MPGMDRATKQLSHETMDARIAIPGASMHADAAQKKKADPLRFLLVTAYDVNYKVGFLCSVVNEAYCKKHGYGFARVVRSQEEMCKLSSGRHLAWGKVAILRDLLQRSGTTVSPCIEVRAHDFDYVVWIDADAMILNHNLKLEQFVTFSQEADFIIGEDMADTDFLNTGLMFFRTCSGWCKDLLQKWWNDSETRWHQEVCWDQTGLCCLLQAQGLLDQKKHWFSWCGGPQHKRMRNMFVFDCGSFNFKYLNSCKFVFHAVGERELAFSFSRQLLRKEDRLYAAVRDGFVEDGRDVEVLEDSSSVSPMRPGDVDSATLQLQHALQFWRAYGISRSGMRGQPPPLGWGCQMPALCLNAANLVASSEGSAVLQLREVLSARRLPVWIVACSDVPQDCFSHSHILHALGEVPVRLQRPAPGGKHGLLTCKARFWQLWDYATGCPPPFSPLSATSNSPWCLRGWNQWQLAPQAPSLLEIAASFPSWMHQACAGG</sequence>